<dbReference type="PANTHER" id="PTHR11848:SF22">
    <property type="entry name" value="BONE MORPHOGENETIC PROTEIN 15"/>
    <property type="match status" value="1"/>
</dbReference>
<dbReference type="EMBL" id="CABDUW010003568">
    <property type="protein sequence ID" value="VTJ89431.1"/>
    <property type="molecule type" value="Genomic_DNA"/>
</dbReference>
<keyword evidence="5 8" id="KW-0339">Growth factor</keyword>
<protein>
    <recommendedName>
        <fullName evidence="9">TGF-beta family profile domain-containing protein</fullName>
    </recommendedName>
</protein>
<evidence type="ECO:0000313" key="11">
    <source>
        <dbReference type="Proteomes" id="UP000335636"/>
    </source>
</evidence>
<evidence type="ECO:0000256" key="6">
    <source>
        <dbReference type="ARBA" id="ARBA00023157"/>
    </source>
</evidence>
<evidence type="ECO:0000259" key="9">
    <source>
        <dbReference type="PROSITE" id="PS51362"/>
    </source>
</evidence>
<dbReference type="GO" id="GO:0008083">
    <property type="term" value="F:growth factor activity"/>
    <property type="evidence" value="ECO:0007669"/>
    <property type="project" value="UniProtKB-KW"/>
</dbReference>
<dbReference type="PANTHER" id="PTHR11848">
    <property type="entry name" value="TGF-BETA FAMILY"/>
    <property type="match status" value="1"/>
</dbReference>
<evidence type="ECO:0000256" key="5">
    <source>
        <dbReference type="ARBA" id="ARBA00023030"/>
    </source>
</evidence>
<keyword evidence="6" id="KW-1015">Disulfide bond</keyword>
<sequence>MCQQQKGSQVPGIQWNDISPLDTAFVLLYFNDNHKSGQKSKLPSGLEEFLARESSLLRRVRQAGSIVSRVSDSSQEHYGSANNQSANNQCSLRPFKVSFQQWGRDHWIIAPHHQIPNYCKGPCPQVLLYGLNSPNHAIIQNIVSELLDKNVPQPSCVPYKYIPMRVLLIEETGNILYKEFEDMIAQSCTCR</sequence>
<gene>
    <name evidence="10" type="ORF">MONAX_5E027324</name>
</gene>
<dbReference type="SMART" id="SM00204">
    <property type="entry name" value="TGFB"/>
    <property type="match status" value="1"/>
</dbReference>
<proteinExistence type="inferred from homology"/>
<organism evidence="10 11">
    <name type="scientific">Marmota monax</name>
    <name type="common">Woodchuck</name>
    <dbReference type="NCBI Taxonomy" id="9995"/>
    <lineage>
        <taxon>Eukaryota</taxon>
        <taxon>Metazoa</taxon>
        <taxon>Chordata</taxon>
        <taxon>Craniata</taxon>
        <taxon>Vertebrata</taxon>
        <taxon>Euteleostomi</taxon>
        <taxon>Mammalia</taxon>
        <taxon>Eutheria</taxon>
        <taxon>Euarchontoglires</taxon>
        <taxon>Glires</taxon>
        <taxon>Rodentia</taxon>
        <taxon>Sciuromorpha</taxon>
        <taxon>Sciuridae</taxon>
        <taxon>Xerinae</taxon>
        <taxon>Marmotini</taxon>
        <taxon>Marmota</taxon>
    </lineage>
</organism>
<reference evidence="10" key="1">
    <citation type="submission" date="2019-04" db="EMBL/GenBank/DDBJ databases">
        <authorList>
            <person name="Alioto T."/>
            <person name="Alioto T."/>
        </authorList>
    </citation>
    <scope>NUCLEOTIDE SEQUENCE [LARGE SCALE GENOMIC DNA]</scope>
</reference>
<comment type="similarity">
    <text evidence="2 8">Belongs to the TGF-beta family.</text>
</comment>
<dbReference type="AlphaFoldDB" id="A0A5E4D8H2"/>
<keyword evidence="11" id="KW-1185">Reference proteome</keyword>
<dbReference type="Pfam" id="PF00019">
    <property type="entry name" value="TGF_beta"/>
    <property type="match status" value="1"/>
</dbReference>
<dbReference type="SUPFAM" id="SSF57501">
    <property type="entry name" value="Cystine-knot cytokines"/>
    <property type="match status" value="1"/>
</dbReference>
<evidence type="ECO:0000256" key="2">
    <source>
        <dbReference type="ARBA" id="ARBA00006656"/>
    </source>
</evidence>
<accession>A0A5E4D8H2</accession>
<dbReference type="GO" id="GO:0005615">
    <property type="term" value="C:extracellular space"/>
    <property type="evidence" value="ECO:0007669"/>
    <property type="project" value="TreeGrafter"/>
</dbReference>
<evidence type="ECO:0000256" key="7">
    <source>
        <dbReference type="ARBA" id="ARBA00023180"/>
    </source>
</evidence>
<dbReference type="Gene3D" id="2.10.90.10">
    <property type="entry name" value="Cystine-knot cytokines"/>
    <property type="match status" value="1"/>
</dbReference>
<dbReference type="PROSITE" id="PS51362">
    <property type="entry name" value="TGF_BETA_2"/>
    <property type="match status" value="1"/>
</dbReference>
<name>A0A5E4D8H2_MARMO</name>
<keyword evidence="4" id="KW-0732">Signal</keyword>
<evidence type="ECO:0000313" key="10">
    <source>
        <dbReference type="EMBL" id="VTJ89431.1"/>
    </source>
</evidence>
<keyword evidence="7" id="KW-0325">Glycoprotein</keyword>
<evidence type="ECO:0000256" key="3">
    <source>
        <dbReference type="ARBA" id="ARBA00022525"/>
    </source>
</evidence>
<dbReference type="InterPro" id="IPR001839">
    <property type="entry name" value="TGF-b_C"/>
</dbReference>
<dbReference type="Proteomes" id="UP000335636">
    <property type="component" value="Unassembled WGS sequence"/>
</dbReference>
<keyword evidence="3" id="KW-0964">Secreted</keyword>
<dbReference type="FunFam" id="2.10.90.10:FF:000012">
    <property type="entry name" value="Growth/differentiation factor 9 (Predicted)"/>
    <property type="match status" value="1"/>
</dbReference>
<dbReference type="GO" id="GO:0005125">
    <property type="term" value="F:cytokine activity"/>
    <property type="evidence" value="ECO:0007669"/>
    <property type="project" value="TreeGrafter"/>
</dbReference>
<comment type="subcellular location">
    <subcellularLocation>
        <location evidence="1">Secreted</location>
    </subcellularLocation>
</comment>
<dbReference type="InterPro" id="IPR029034">
    <property type="entry name" value="Cystine-knot_cytokine"/>
</dbReference>
<evidence type="ECO:0000256" key="8">
    <source>
        <dbReference type="RuleBase" id="RU000354"/>
    </source>
</evidence>
<comment type="caution">
    <text evidence="10">The sequence shown here is derived from an EMBL/GenBank/DDBJ whole genome shotgun (WGS) entry which is preliminary data.</text>
</comment>
<dbReference type="InterPro" id="IPR015615">
    <property type="entry name" value="TGF-beta-rel"/>
</dbReference>
<evidence type="ECO:0000256" key="1">
    <source>
        <dbReference type="ARBA" id="ARBA00004613"/>
    </source>
</evidence>
<evidence type="ECO:0000256" key="4">
    <source>
        <dbReference type="ARBA" id="ARBA00022729"/>
    </source>
</evidence>
<feature type="domain" description="TGF-beta family profile" evidence="9">
    <location>
        <begin position="58"/>
        <end position="191"/>
    </location>
</feature>